<dbReference type="STRING" id="380244.SAMN05216298_4391"/>
<evidence type="ECO:0000313" key="5">
    <source>
        <dbReference type="EMBL" id="SDL58929.1"/>
    </source>
</evidence>
<feature type="domain" description="Choice-of-anchor A" evidence="4">
    <location>
        <begin position="70"/>
        <end position="318"/>
    </location>
</feature>
<keyword evidence="6" id="KW-1185">Reference proteome</keyword>
<feature type="compositionally biased region" description="Low complexity" evidence="1">
    <location>
        <begin position="363"/>
        <end position="381"/>
    </location>
</feature>
<evidence type="ECO:0000259" key="4">
    <source>
        <dbReference type="Pfam" id="PF20597"/>
    </source>
</evidence>
<keyword evidence="2" id="KW-0812">Transmembrane</keyword>
<feature type="signal peptide" evidence="3">
    <location>
        <begin position="1"/>
        <end position="26"/>
    </location>
</feature>
<accession>A0A1G9LAC5</accession>
<dbReference type="Pfam" id="PF20597">
    <property type="entry name" value="pAdhesive_15"/>
    <property type="match status" value="1"/>
</dbReference>
<keyword evidence="2" id="KW-1133">Transmembrane helix</keyword>
<evidence type="ECO:0000256" key="2">
    <source>
        <dbReference type="SAM" id="Phobius"/>
    </source>
</evidence>
<evidence type="ECO:0000313" key="6">
    <source>
        <dbReference type="Proteomes" id="UP000198662"/>
    </source>
</evidence>
<gene>
    <name evidence="5" type="ORF">SAMN05216298_4391</name>
</gene>
<dbReference type="AlphaFoldDB" id="A0A1G9LAC5"/>
<dbReference type="PROSITE" id="PS51318">
    <property type="entry name" value="TAT"/>
    <property type="match status" value="1"/>
</dbReference>
<feature type="chain" id="PRO_5038489523" evidence="3">
    <location>
        <begin position="27"/>
        <end position="477"/>
    </location>
</feature>
<dbReference type="EMBL" id="FNGF01000007">
    <property type="protein sequence ID" value="SDL58929.1"/>
    <property type="molecule type" value="Genomic_DNA"/>
</dbReference>
<dbReference type="InterPro" id="IPR026588">
    <property type="entry name" value="Choice_anch_A"/>
</dbReference>
<proteinExistence type="predicted"/>
<protein>
    <submittedName>
        <fullName evidence="5">Choice-of-anchor A domain-containing protein</fullName>
    </submittedName>
</protein>
<reference evidence="6" key="1">
    <citation type="submission" date="2016-10" db="EMBL/GenBank/DDBJ databases">
        <authorList>
            <person name="Varghese N."/>
            <person name="Submissions S."/>
        </authorList>
    </citation>
    <scope>NUCLEOTIDE SEQUENCE [LARGE SCALE GENOMIC DNA]</scope>
    <source>
        <strain evidence="6">CGMCC 4.3147</strain>
    </source>
</reference>
<dbReference type="Proteomes" id="UP000198662">
    <property type="component" value="Unassembled WGS sequence"/>
</dbReference>
<feature type="region of interest" description="Disordered" evidence="1">
    <location>
        <begin position="323"/>
        <end position="445"/>
    </location>
</feature>
<dbReference type="OrthoDB" id="5164681at2"/>
<sequence length="477" mass="47923">MPATRTAALRATVAAAAVLVAGAAYALVLPGALAAPLPGDLGPCAGPDCPDEYPDDNNNGGIIGFDDSVNVFVGGYFHVRGSAAESEGRNVVLGDFDQNKSSGGAVYNVGIAGVGSRVPPPDGSDYLVTGGDLTVATEQRLLAEEGAHAGVVRVGGTATGEVNPDAVLDPAAIDEYTHLRDDLSEASHCYAYPEDGVRRTTTGTVVNAGFETVFTGDGTSALQVFAVDADLVSGTGGQQSLRFAGIPAGATILVNLYGDARTLNVNSGPQAEFRPRLLWNFPDAAEVNLRGTTQFQGSVLAGEQSSTTEVTMSGTNGRMYLTGNLVHGSSGQGGSGQEVHAYPFEGDLPECEDVDPSTVPINSTDVPTTDDATTDGPTTDEPTTDEPTDSPTTDGPTTDGPTTDKPTSDEPTSGGPTTTGPSGSAATTEPAAPVDGGGPGGLAATGERLALPLGIGAALAAVGAIAAFAASRRAAEE</sequence>
<dbReference type="NCBIfam" id="TIGR04215">
    <property type="entry name" value="choice_anch_A"/>
    <property type="match status" value="1"/>
</dbReference>
<feature type="compositionally biased region" description="Low complexity" evidence="1">
    <location>
        <begin position="389"/>
        <end position="434"/>
    </location>
</feature>
<name>A0A1G9LAC5_9ACTN</name>
<dbReference type="RefSeq" id="WP_091053600.1">
    <property type="nucleotide sequence ID" value="NZ_FNGF01000007.1"/>
</dbReference>
<feature type="transmembrane region" description="Helical" evidence="2">
    <location>
        <begin position="449"/>
        <end position="470"/>
    </location>
</feature>
<keyword evidence="2" id="KW-0472">Membrane</keyword>
<evidence type="ECO:0000256" key="1">
    <source>
        <dbReference type="SAM" id="MobiDB-lite"/>
    </source>
</evidence>
<evidence type="ECO:0000256" key="3">
    <source>
        <dbReference type="SAM" id="SignalP"/>
    </source>
</evidence>
<dbReference type="InterPro" id="IPR006311">
    <property type="entry name" value="TAT_signal"/>
</dbReference>
<keyword evidence="3" id="KW-0732">Signal</keyword>
<organism evidence="5 6">
    <name type="scientific">Glycomyces sambucus</name>
    <dbReference type="NCBI Taxonomy" id="380244"/>
    <lineage>
        <taxon>Bacteria</taxon>
        <taxon>Bacillati</taxon>
        <taxon>Actinomycetota</taxon>
        <taxon>Actinomycetes</taxon>
        <taxon>Glycomycetales</taxon>
        <taxon>Glycomycetaceae</taxon>
        <taxon>Glycomyces</taxon>
    </lineage>
</organism>